<accession>A0A2Z2Q6J8</accession>
<dbReference type="AlphaFoldDB" id="A0A2Z2Q6J8"/>
<protein>
    <submittedName>
        <fullName evidence="1">Uncharacterized protein</fullName>
    </submittedName>
</protein>
<keyword evidence="1" id="KW-0614">Plasmid</keyword>
<reference evidence="1" key="1">
    <citation type="submission" date="2016-10" db="EMBL/GenBank/DDBJ databases">
        <title>Agrobacterium Ti plasmids: Classification based on T-DNA and Vir regions organization.</title>
        <authorList>
            <person name="Nabi N."/>
            <person name="Vial L."/>
            <person name="Ben Hafsa A."/>
            <person name="Chapulliot D."/>
            <person name="Berard A."/>
            <person name="Chauveau A."/>
            <person name="Le Paslier M.-C."/>
            <person name="Harzallah Skhiri F."/>
            <person name="Brunel D."/>
            <person name="Nesme X."/>
            <person name="Chaouachi M."/>
        </authorList>
    </citation>
    <scope>NUCLEOTIDE SEQUENCE</scope>
    <source>
        <strain evidence="1">CFBP2681</strain>
        <plasmid evidence="1">pTi_CFBP2681</plasmid>
    </source>
</reference>
<dbReference type="EMBL" id="KY000075">
    <property type="protein sequence ID" value="ASK49652.1"/>
    <property type="molecule type" value="Genomic_DNA"/>
</dbReference>
<geneLocation type="plasmid" evidence="1">
    <name>pTi_CFBP2681</name>
</geneLocation>
<sequence>MIGDVRQPGLQDALIAFDRGEIGQLFQPSLHSCPPFDVSFLLSTVVVRKPVAVMTVALFGGNRRSAFLRTTSRKRRLHAHRPAV</sequence>
<proteinExistence type="predicted"/>
<name>A0A2Z2Q6J8_AGRVI</name>
<evidence type="ECO:0000313" key="1">
    <source>
        <dbReference type="EMBL" id="ASK49652.1"/>
    </source>
</evidence>
<organism evidence="1">
    <name type="scientific">Agrobacterium vitis</name>
    <name type="common">Rhizobium vitis</name>
    <dbReference type="NCBI Taxonomy" id="373"/>
    <lineage>
        <taxon>Bacteria</taxon>
        <taxon>Pseudomonadati</taxon>
        <taxon>Pseudomonadota</taxon>
        <taxon>Alphaproteobacteria</taxon>
        <taxon>Hyphomicrobiales</taxon>
        <taxon>Rhizobiaceae</taxon>
        <taxon>Rhizobium/Agrobacterium group</taxon>
        <taxon>Agrobacterium</taxon>
    </lineage>
</organism>